<dbReference type="EC" id="2.7.1.180" evidence="2"/>
<evidence type="ECO:0000313" key="13">
    <source>
        <dbReference type="EMBL" id="MCA9754309.1"/>
    </source>
</evidence>
<keyword evidence="6" id="KW-0479">Metal-binding</keyword>
<evidence type="ECO:0000256" key="6">
    <source>
        <dbReference type="ARBA" id="ARBA00022723"/>
    </source>
</evidence>
<dbReference type="PANTHER" id="PTHR30040">
    <property type="entry name" value="THIAMINE BIOSYNTHESIS LIPOPROTEIN APBE"/>
    <property type="match status" value="1"/>
</dbReference>
<evidence type="ECO:0000256" key="8">
    <source>
        <dbReference type="ARBA" id="ARBA00022842"/>
    </source>
</evidence>
<dbReference type="EMBL" id="JAGQHS010000002">
    <property type="protein sequence ID" value="MCA9754309.1"/>
    <property type="molecule type" value="Genomic_DNA"/>
</dbReference>
<keyword evidence="8" id="KW-0460">Magnesium</keyword>
<evidence type="ECO:0000256" key="4">
    <source>
        <dbReference type="ARBA" id="ARBA00022630"/>
    </source>
</evidence>
<dbReference type="PANTHER" id="PTHR30040:SF2">
    <property type="entry name" value="FAD:PROTEIN FMN TRANSFERASE"/>
    <property type="match status" value="1"/>
</dbReference>
<comment type="catalytic activity">
    <reaction evidence="10">
        <text>L-threonyl-[protein] + FAD = FMN-L-threonyl-[protein] + AMP + H(+)</text>
        <dbReference type="Rhea" id="RHEA:36847"/>
        <dbReference type="Rhea" id="RHEA-COMP:11060"/>
        <dbReference type="Rhea" id="RHEA-COMP:11061"/>
        <dbReference type="ChEBI" id="CHEBI:15378"/>
        <dbReference type="ChEBI" id="CHEBI:30013"/>
        <dbReference type="ChEBI" id="CHEBI:57692"/>
        <dbReference type="ChEBI" id="CHEBI:74257"/>
        <dbReference type="ChEBI" id="CHEBI:456215"/>
        <dbReference type="EC" id="2.7.1.180"/>
    </reaction>
</comment>
<evidence type="ECO:0000256" key="2">
    <source>
        <dbReference type="ARBA" id="ARBA00011955"/>
    </source>
</evidence>
<keyword evidence="12" id="KW-0472">Membrane</keyword>
<keyword evidence="4" id="KW-0285">Flavoprotein</keyword>
<evidence type="ECO:0000256" key="5">
    <source>
        <dbReference type="ARBA" id="ARBA00022679"/>
    </source>
</evidence>
<dbReference type="AlphaFoldDB" id="A0A956SCD6"/>
<reference evidence="13" key="2">
    <citation type="journal article" date="2021" name="Microbiome">
        <title>Successional dynamics and alternative stable states in a saline activated sludge microbial community over 9 years.</title>
        <authorList>
            <person name="Wang Y."/>
            <person name="Ye J."/>
            <person name="Ju F."/>
            <person name="Liu L."/>
            <person name="Boyd J.A."/>
            <person name="Deng Y."/>
            <person name="Parks D.H."/>
            <person name="Jiang X."/>
            <person name="Yin X."/>
            <person name="Woodcroft B.J."/>
            <person name="Tyson G.W."/>
            <person name="Hugenholtz P."/>
            <person name="Polz M.F."/>
            <person name="Zhang T."/>
        </authorList>
    </citation>
    <scope>NUCLEOTIDE SEQUENCE</scope>
    <source>
        <strain evidence="13">HKST-UBA02</strain>
    </source>
</reference>
<dbReference type="SUPFAM" id="SSF143631">
    <property type="entry name" value="ApbE-like"/>
    <property type="match status" value="1"/>
</dbReference>
<evidence type="ECO:0000256" key="9">
    <source>
        <dbReference type="ARBA" id="ARBA00031306"/>
    </source>
</evidence>
<organism evidence="13 14">
    <name type="scientific">Eiseniibacteriota bacterium</name>
    <dbReference type="NCBI Taxonomy" id="2212470"/>
    <lineage>
        <taxon>Bacteria</taxon>
        <taxon>Candidatus Eiseniibacteriota</taxon>
    </lineage>
</organism>
<name>A0A956SCD6_UNCEI</name>
<evidence type="ECO:0000313" key="14">
    <source>
        <dbReference type="Proteomes" id="UP000739538"/>
    </source>
</evidence>
<dbReference type="InterPro" id="IPR024932">
    <property type="entry name" value="ApbE"/>
</dbReference>
<evidence type="ECO:0000256" key="10">
    <source>
        <dbReference type="ARBA" id="ARBA00048540"/>
    </source>
</evidence>
<comment type="cofactor">
    <cofactor evidence="1">
        <name>Mg(2+)</name>
        <dbReference type="ChEBI" id="CHEBI:18420"/>
    </cofactor>
</comment>
<feature type="transmembrane region" description="Helical" evidence="12">
    <location>
        <begin position="6"/>
        <end position="23"/>
    </location>
</feature>
<dbReference type="GO" id="GO:0016740">
    <property type="term" value="F:transferase activity"/>
    <property type="evidence" value="ECO:0007669"/>
    <property type="project" value="UniProtKB-KW"/>
</dbReference>
<dbReference type="Proteomes" id="UP000739538">
    <property type="component" value="Unassembled WGS sequence"/>
</dbReference>
<protein>
    <recommendedName>
        <fullName evidence="3">FAD:protein FMN transferase</fullName>
        <ecNumber evidence="2">2.7.1.180</ecNumber>
    </recommendedName>
    <alternativeName>
        <fullName evidence="9">Flavin transferase</fullName>
    </alternativeName>
</protein>
<dbReference type="Gene3D" id="3.10.520.10">
    <property type="entry name" value="ApbE-like domains"/>
    <property type="match status" value="1"/>
</dbReference>
<evidence type="ECO:0000256" key="11">
    <source>
        <dbReference type="SAM" id="MobiDB-lite"/>
    </source>
</evidence>
<evidence type="ECO:0000256" key="3">
    <source>
        <dbReference type="ARBA" id="ARBA00016337"/>
    </source>
</evidence>
<keyword evidence="7" id="KW-0274">FAD</keyword>
<accession>A0A956SCD6</accession>
<keyword evidence="12" id="KW-1133">Transmembrane helix</keyword>
<evidence type="ECO:0000256" key="7">
    <source>
        <dbReference type="ARBA" id="ARBA00022827"/>
    </source>
</evidence>
<gene>
    <name evidence="13" type="ORF">KDA27_00795</name>
</gene>
<reference evidence="13" key="1">
    <citation type="submission" date="2020-04" db="EMBL/GenBank/DDBJ databases">
        <authorList>
            <person name="Zhang T."/>
        </authorList>
    </citation>
    <scope>NUCLEOTIDE SEQUENCE</scope>
    <source>
        <strain evidence="13">HKST-UBA02</strain>
    </source>
</reference>
<dbReference type="GO" id="GO:0046872">
    <property type="term" value="F:metal ion binding"/>
    <property type="evidence" value="ECO:0007669"/>
    <property type="project" value="UniProtKB-KW"/>
</dbReference>
<feature type="region of interest" description="Disordered" evidence="11">
    <location>
        <begin position="325"/>
        <end position="352"/>
    </location>
</feature>
<keyword evidence="12" id="KW-0812">Transmembrane</keyword>
<keyword evidence="5 13" id="KW-0808">Transferase</keyword>
<dbReference type="InterPro" id="IPR003374">
    <property type="entry name" value="ApbE-like_sf"/>
</dbReference>
<sequence>MGSRQATLLALGIGIAVLALVLWPRPHWETHSGDTMGTTYHVTWSWSGRASAGDRLRQEIDRELVQVNEQMSSYLEDSEIRRFEEAPAGSWFEVSPETRDVVAEALEVARITDGAFDPTVSPLVRLWGFGRDGRRTTAPDSSEVRAAMSRVGWNRIEVQPDPPALRRTDDAIGLDLSAIAKGHGVDRICAVLESAGSESYLVEIGGEVRVHGAGPHGDWRVALEWPEDGGSEGRMETLLLADGAVATSGTYLNRFVSGGTPYHHVIDPRTGYPAGHATAQVTVFAETCQTADARATALLVLGEEAGLALAEREHWAARFIAWTPSSEEPDAGGRPGRRSAGPDARSAEAEGRWREIVSTEFARLERRDGGAAR</sequence>
<dbReference type="Pfam" id="PF02424">
    <property type="entry name" value="ApbE"/>
    <property type="match status" value="1"/>
</dbReference>
<evidence type="ECO:0000256" key="1">
    <source>
        <dbReference type="ARBA" id="ARBA00001946"/>
    </source>
</evidence>
<evidence type="ECO:0000256" key="12">
    <source>
        <dbReference type="SAM" id="Phobius"/>
    </source>
</evidence>
<proteinExistence type="predicted"/>
<comment type="caution">
    <text evidence="13">The sequence shown here is derived from an EMBL/GenBank/DDBJ whole genome shotgun (WGS) entry which is preliminary data.</text>
</comment>